<dbReference type="InterPro" id="IPR013536">
    <property type="entry name" value="WLM_dom"/>
</dbReference>
<dbReference type="EMBL" id="JANCYW010000017">
    <property type="protein sequence ID" value="KAK4538403.1"/>
    <property type="molecule type" value="Genomic_DNA"/>
</dbReference>
<dbReference type="Proteomes" id="UP001301350">
    <property type="component" value="Unassembled WGS sequence"/>
</dbReference>
<dbReference type="PANTHER" id="PTHR46622">
    <property type="entry name" value="DNA-DEPENDENT METALLOPROTEASE WSS1"/>
    <property type="match status" value="1"/>
</dbReference>
<dbReference type="GO" id="GO:0005634">
    <property type="term" value="C:nucleus"/>
    <property type="evidence" value="ECO:0007669"/>
    <property type="project" value="TreeGrafter"/>
</dbReference>
<evidence type="ECO:0000313" key="4">
    <source>
        <dbReference type="Proteomes" id="UP001301350"/>
    </source>
</evidence>
<proteinExistence type="predicted"/>
<dbReference type="PANTHER" id="PTHR46622:SF1">
    <property type="entry name" value="DNA-DEPENDENT METALLOPROTEASE WSS1"/>
    <property type="match status" value="1"/>
</dbReference>
<dbReference type="AlphaFoldDB" id="A0AAV9J227"/>
<feature type="region of interest" description="Disordered" evidence="1">
    <location>
        <begin position="1"/>
        <end position="23"/>
    </location>
</feature>
<gene>
    <name evidence="3" type="ORF">CDCA_CDCA17G4428</name>
</gene>
<feature type="domain" description="WLM" evidence="2">
    <location>
        <begin position="3"/>
        <end position="206"/>
    </location>
</feature>
<sequence>MSPSDSSRNSHFGRIETLTGEPDAAQARELLEDAARKALPLMQRRGWRVGILREFLPQSGQLLGLNVNRGREVRIRLRRLRGTAKRPRSAAPPRQETRRRVRTLADVPGAPGSPFFSRQEVLGTLLHELVHIEIGPHNDAFYRLLDELFSEVQQRSLPAPIPPGASAARRAMPSGGGRHLSSRQPRRVGKRPHASLLADAAERRLQAARASISHSGGVRLGTSVVVAAPPFGWRPDMSPAEAASWAAMRRWEDAQRCGVIEVDDHPVADSTVIDVDVLFPDDPAPSITPASGHLSRPPHLT</sequence>
<dbReference type="GO" id="GO:0006281">
    <property type="term" value="P:DNA repair"/>
    <property type="evidence" value="ECO:0007669"/>
    <property type="project" value="TreeGrafter"/>
</dbReference>
<accession>A0AAV9J227</accession>
<feature type="compositionally biased region" description="Polar residues" evidence="1">
    <location>
        <begin position="1"/>
        <end position="10"/>
    </location>
</feature>
<dbReference type="GO" id="GO:0008237">
    <property type="term" value="F:metallopeptidase activity"/>
    <property type="evidence" value="ECO:0007669"/>
    <property type="project" value="TreeGrafter"/>
</dbReference>
<dbReference type="Pfam" id="PF08325">
    <property type="entry name" value="WLM"/>
    <property type="match status" value="2"/>
</dbReference>
<keyword evidence="4" id="KW-1185">Reference proteome</keyword>
<name>A0AAV9J227_CYACA</name>
<protein>
    <recommendedName>
        <fullName evidence="2">WLM domain-containing protein</fullName>
    </recommendedName>
</protein>
<dbReference type="PROSITE" id="PS51397">
    <property type="entry name" value="WLM"/>
    <property type="match status" value="1"/>
</dbReference>
<reference evidence="3 4" key="1">
    <citation type="submission" date="2022-07" db="EMBL/GenBank/DDBJ databases">
        <title>Genome-wide signatures of adaptation to extreme environments.</title>
        <authorList>
            <person name="Cho C.H."/>
            <person name="Yoon H.S."/>
        </authorList>
    </citation>
    <scope>NUCLEOTIDE SEQUENCE [LARGE SCALE GENOMIC DNA]</scope>
    <source>
        <strain evidence="3 4">DBV 063 E5</strain>
    </source>
</reference>
<feature type="compositionally biased region" description="Basic residues" evidence="1">
    <location>
        <begin position="180"/>
        <end position="192"/>
    </location>
</feature>
<dbReference type="InterPro" id="IPR053000">
    <property type="entry name" value="WSS1-like_metalloprotease"/>
</dbReference>
<evidence type="ECO:0000259" key="2">
    <source>
        <dbReference type="PROSITE" id="PS51397"/>
    </source>
</evidence>
<evidence type="ECO:0000256" key="1">
    <source>
        <dbReference type="SAM" id="MobiDB-lite"/>
    </source>
</evidence>
<organism evidence="3 4">
    <name type="scientific">Cyanidium caldarium</name>
    <name type="common">Red alga</name>
    <dbReference type="NCBI Taxonomy" id="2771"/>
    <lineage>
        <taxon>Eukaryota</taxon>
        <taxon>Rhodophyta</taxon>
        <taxon>Bangiophyceae</taxon>
        <taxon>Cyanidiales</taxon>
        <taxon>Cyanidiaceae</taxon>
        <taxon>Cyanidium</taxon>
    </lineage>
</organism>
<comment type="caution">
    <text evidence="3">The sequence shown here is derived from an EMBL/GenBank/DDBJ whole genome shotgun (WGS) entry which is preliminary data.</text>
</comment>
<evidence type="ECO:0000313" key="3">
    <source>
        <dbReference type="EMBL" id="KAK4538403.1"/>
    </source>
</evidence>
<feature type="region of interest" description="Disordered" evidence="1">
    <location>
        <begin position="157"/>
        <end position="192"/>
    </location>
</feature>